<feature type="compositionally biased region" description="Basic and acidic residues" evidence="5">
    <location>
        <begin position="87"/>
        <end position="107"/>
    </location>
</feature>
<dbReference type="Pfam" id="PF08424">
    <property type="entry name" value="NRDE-2"/>
    <property type="match status" value="1"/>
</dbReference>
<proteinExistence type="inferred from homology"/>
<feature type="region of interest" description="Disordered" evidence="5">
    <location>
        <begin position="1122"/>
        <end position="1180"/>
    </location>
</feature>
<dbReference type="Gene3D" id="1.25.40.10">
    <property type="entry name" value="Tetratricopeptide repeat domain"/>
    <property type="match status" value="1"/>
</dbReference>
<feature type="region of interest" description="Disordered" evidence="5">
    <location>
        <begin position="157"/>
        <end position="184"/>
    </location>
</feature>
<evidence type="ECO:0000313" key="6">
    <source>
        <dbReference type="EMBL" id="SPO40780.1"/>
    </source>
</evidence>
<dbReference type="GO" id="GO:0071013">
    <property type="term" value="C:catalytic step 2 spliceosome"/>
    <property type="evidence" value="ECO:0007669"/>
    <property type="project" value="TreeGrafter"/>
</dbReference>
<feature type="compositionally biased region" description="Basic and acidic residues" evidence="5">
    <location>
        <begin position="442"/>
        <end position="458"/>
    </location>
</feature>
<feature type="region of interest" description="Disordered" evidence="5">
    <location>
        <begin position="442"/>
        <end position="489"/>
    </location>
</feature>
<protein>
    <submittedName>
        <fullName evidence="6">Uncharacterized protein</fullName>
    </submittedName>
</protein>
<accession>A0A5C3F998</accession>
<evidence type="ECO:0000256" key="2">
    <source>
        <dbReference type="ARBA" id="ARBA00009265"/>
    </source>
</evidence>
<feature type="compositionally biased region" description="Polar residues" evidence="5">
    <location>
        <begin position="459"/>
        <end position="469"/>
    </location>
</feature>
<organism evidence="6 7">
    <name type="scientific">Pseudozyma flocculosa</name>
    <dbReference type="NCBI Taxonomy" id="84751"/>
    <lineage>
        <taxon>Eukaryota</taxon>
        <taxon>Fungi</taxon>
        <taxon>Dikarya</taxon>
        <taxon>Basidiomycota</taxon>
        <taxon>Ustilaginomycotina</taxon>
        <taxon>Ustilaginomycetes</taxon>
        <taxon>Ustilaginales</taxon>
        <taxon>Ustilaginaceae</taxon>
        <taxon>Pseudozyma</taxon>
    </lineage>
</organism>
<gene>
    <name evidence="6" type="ORF">PSFLO_06262</name>
</gene>
<evidence type="ECO:0000256" key="3">
    <source>
        <dbReference type="ARBA" id="ARBA00022737"/>
    </source>
</evidence>
<dbReference type="SMART" id="SM00386">
    <property type="entry name" value="HAT"/>
    <property type="match status" value="5"/>
</dbReference>
<dbReference type="GO" id="GO:0006396">
    <property type="term" value="P:RNA processing"/>
    <property type="evidence" value="ECO:0007669"/>
    <property type="project" value="InterPro"/>
</dbReference>
<feature type="compositionally biased region" description="Gly residues" evidence="5">
    <location>
        <begin position="1166"/>
        <end position="1177"/>
    </location>
</feature>
<feature type="compositionally biased region" description="Basic and acidic residues" evidence="5">
    <location>
        <begin position="1566"/>
        <end position="1575"/>
    </location>
</feature>
<feature type="region of interest" description="Disordered" evidence="5">
    <location>
        <begin position="1563"/>
        <end position="1598"/>
    </location>
</feature>
<reference evidence="6 7" key="1">
    <citation type="submission" date="2018-03" db="EMBL/GenBank/DDBJ databases">
        <authorList>
            <person name="Guldener U."/>
        </authorList>
    </citation>
    <scope>NUCLEOTIDE SEQUENCE [LARGE SCALE GENOMIC DNA]</scope>
    <source>
        <strain evidence="6 7">DAOM196992</strain>
    </source>
</reference>
<evidence type="ECO:0000256" key="4">
    <source>
        <dbReference type="ARBA" id="ARBA00023242"/>
    </source>
</evidence>
<sequence length="1642" mass="179619">MAADGIVAVVMRTSTRNGRGAADRPAPRDLFVTDTWGDQRAIQYGPDSSKFPFFDRGGDGYVVGLDGSLRITRQSIRLTRGEALEIKDKSQSYSRRSRDSDKADWKRLRQPGRRLIAPTSTAGPSSEDFISVSRRRRQTEAEGFSVLDNILTKMADEHGGEQGSAGSASDEASDSDAGEAGEGAQVSLKARARELHQRLHSVPTDAPAWLDLADFQDRLGDIGAADDTALEPKSRRARLADRESSRASRRQAVLDVKFSILDKAISAHPDNRRSLALVLGRLQLAADTGRWDTERIEREWRRLLKDVEFMANVDTAIILWQGYLAWRRSDWSSFELGKISDLHAEAVAHFASMAESQVTAAPFKLDEARLALLRGYLGVLEAAGMTERAIATVQALLEVNLCASPPGVSADSASSTPRPSFEEDLQDFEEFWNSSEPRLMEKGARGWAQSRKDGREDASPTSGPTAASHTSKELPDSPHQHPVDRWLQAEGRRRGLRRFPAKLTDRPEWQVEGDEIDAFSTVLFSDLRPFLFRIQSRGGMLGLLDLALAFLGLPSGLMSGLTDSIEGCTDGVGTGCRAPGEPRRTETSDIGPDFWPASLNADASSSPAEPFTYIDGQMMERERRSNLSSPSASPVLCGPATVESLFPGTDDSGPPLARRLRSADPSTLRLAGRLLDQLAPYGQAFAAAPVLQLAVEAALNLKAATKLARKLLSKDRDNHVLWHAYAQLELSAGRTAPARTVYVTALESSTTRFAEDGRPLAYLPQMWSSLAEQLWRSGETVGAAAVIVSAAKCGFSALHPSSVDLRRDLDSAAPPSGLEALRTRKALQSLISASLRAEEVSAVPQHLVHLLVFCLALFDYLILPPGEAFPAAMAVFDDPVQEAVLQPVAERLAMKRAEFMRWHVATGQAYRPAEVRRAFDSAVAVCPANTLLWSHLAAHEMRSKIDNHLRLALESHLSKQERLTTARALAGGAIGRSAAISAPLTPWLFALYVELNLYSDRFNESAARRLMERALDSPAAQASTTLWSICLEFETRLLGSKAGDRRGLKEQQARAKGLLYRAIKACPGSKSIYLFAFRRPLRDAMTIDEIASLYEVMCEKEIRLFVDLDDFLVEWHRSLPAAPGGDKNNENDGSDDDAGGESDDGYDDPFDPNKPYRKRDDKYEQIGGGGGGGGGPGVQRIPTGLHSLPVELLYSIFVLARSPSLAVASRGLRDVFHRAPLGVRVEYLLEMWHDDHLKNLATWRDTRFRACSCGYRRAAGEVHSAPPPGFWKRASILTPGTLALCCASHLPSAANVDPVSYAARFGICTADVVIRLELRLLQIESVHAVLEDHRRRLDRRASSSVPALSDLAGDKQAPVLTHVELPKRIFRALKQVQLGVYTPPAAASGSLPGASGKSRGKKRRRNEEPAPPSLTASAEAVDAASGYPSSLLSLLPPFLASSSDAIGPLPHAAAMELVLLLLSRYGGDANSHSGFPLAMSVHSDSWTLVHILLAHGADPSKKEGLAIQIAVRKGALLGLRTLVERQEKMEKRWAKARAFLDRLVDESVARWWRIKMPSYRAPVGRTGEKEEDGARPEGTTTTPPSSSGSSKKRRLPDRFVPDSRHLREAIKADCWDVVHYLMHEKHVVPDIKALQLMERKGM</sequence>
<feature type="compositionally biased region" description="Low complexity" evidence="5">
    <location>
        <begin position="1578"/>
        <end position="1589"/>
    </location>
</feature>
<keyword evidence="3" id="KW-0677">Repeat</keyword>
<feature type="compositionally biased region" description="Low complexity" evidence="5">
    <location>
        <begin position="1387"/>
        <end position="1397"/>
    </location>
</feature>
<dbReference type="InterPro" id="IPR011990">
    <property type="entry name" value="TPR-like_helical_dom_sf"/>
</dbReference>
<dbReference type="GO" id="GO:1902369">
    <property type="term" value="P:negative regulation of RNA catabolic process"/>
    <property type="evidence" value="ECO:0007669"/>
    <property type="project" value="TreeGrafter"/>
</dbReference>
<evidence type="ECO:0000256" key="1">
    <source>
        <dbReference type="ARBA" id="ARBA00004123"/>
    </source>
</evidence>
<evidence type="ECO:0000313" key="7">
    <source>
        <dbReference type="Proteomes" id="UP000323386"/>
    </source>
</evidence>
<dbReference type="InterPro" id="IPR013633">
    <property type="entry name" value="NRDE-2"/>
</dbReference>
<feature type="region of interest" description="Disordered" evidence="5">
    <location>
        <begin position="87"/>
        <end position="130"/>
    </location>
</feature>
<dbReference type="GO" id="GO:0031048">
    <property type="term" value="P:regulatory ncRNA-mediated heterochromatin formation"/>
    <property type="evidence" value="ECO:0007669"/>
    <property type="project" value="TreeGrafter"/>
</dbReference>
<comment type="similarity">
    <text evidence="2">Belongs to the NRDE2 family.</text>
</comment>
<name>A0A5C3F998_9BASI</name>
<feature type="region of interest" description="Disordered" evidence="5">
    <location>
        <begin position="1387"/>
        <end position="1419"/>
    </location>
</feature>
<dbReference type="PANTHER" id="PTHR13471">
    <property type="entry name" value="TETRATRICOPEPTIDE-LIKE HELICAL"/>
    <property type="match status" value="1"/>
</dbReference>
<dbReference type="PANTHER" id="PTHR13471:SF0">
    <property type="entry name" value="NUCLEAR EXOSOME REGULATOR NRDE2"/>
    <property type="match status" value="1"/>
</dbReference>
<comment type="subcellular location">
    <subcellularLocation>
        <location evidence="1">Nucleus</location>
    </subcellularLocation>
</comment>
<keyword evidence="7" id="KW-1185">Reference proteome</keyword>
<dbReference type="EMBL" id="OOIP01000022">
    <property type="protein sequence ID" value="SPO40780.1"/>
    <property type="molecule type" value="Genomic_DNA"/>
</dbReference>
<feature type="compositionally biased region" description="Basic and acidic residues" evidence="5">
    <location>
        <begin position="470"/>
        <end position="484"/>
    </location>
</feature>
<dbReference type="OrthoDB" id="539213at2759"/>
<keyword evidence="4" id="KW-0539">Nucleus</keyword>
<dbReference type="InterPro" id="IPR003107">
    <property type="entry name" value="HAT"/>
</dbReference>
<evidence type="ECO:0000256" key="5">
    <source>
        <dbReference type="SAM" id="MobiDB-lite"/>
    </source>
</evidence>
<dbReference type="Proteomes" id="UP000323386">
    <property type="component" value="Unassembled WGS sequence"/>
</dbReference>
<feature type="compositionally biased region" description="Acidic residues" evidence="5">
    <location>
        <begin position="1132"/>
        <end position="1150"/>
    </location>
</feature>